<reference evidence="2" key="1">
    <citation type="submission" date="2018-05" db="EMBL/GenBank/DDBJ databases">
        <authorList>
            <person name="Lanie J.A."/>
            <person name="Ng W.-L."/>
            <person name="Kazmierczak K.M."/>
            <person name="Andrzejewski T.M."/>
            <person name="Davidsen T.M."/>
            <person name="Wayne K.J."/>
            <person name="Tettelin H."/>
            <person name="Glass J.I."/>
            <person name="Rusch D."/>
            <person name="Podicherti R."/>
            <person name="Tsui H.-C.T."/>
            <person name="Winkler M.E."/>
        </authorList>
    </citation>
    <scope>NUCLEOTIDE SEQUENCE</scope>
</reference>
<dbReference type="PANTHER" id="PTHR33619">
    <property type="entry name" value="POLYSACCHARIDE EXPORT PROTEIN GFCE-RELATED"/>
    <property type="match status" value="1"/>
</dbReference>
<dbReference type="EMBL" id="UINC01205686">
    <property type="protein sequence ID" value="SVE26968.1"/>
    <property type="molecule type" value="Genomic_DNA"/>
</dbReference>
<accession>A0A383C5U1</accession>
<name>A0A383C5U1_9ZZZZ</name>
<feature type="non-terminal residue" evidence="2">
    <location>
        <position position="1"/>
    </location>
</feature>
<dbReference type="InterPro" id="IPR019554">
    <property type="entry name" value="Soluble_ligand-bd"/>
</dbReference>
<sequence length="242" mass="26553">IELRGEFKFTGFYSVSSGERLSSVIRRAGGLTENAYPLGAAFTRESVAIRQKLSFERSADFIEQSIADTLLSGNVEGISIEAMAPISNLIERLRQIEPQGRLIIQSDPYLIKENPELDLLLQDGDVLFIPKRPNSITVVGEVRTPSTHTFISGNKSTEYILSSGGFKDSADKDGLFLLLPNGESRELTARRLYKGKKSVDLLPGSTIVVPRDPRPFDWLGMTQTITPILANAAIEIATITAL</sequence>
<dbReference type="Gene3D" id="3.10.560.10">
    <property type="entry name" value="Outer membrane lipoprotein wza domain like"/>
    <property type="match status" value="2"/>
</dbReference>
<evidence type="ECO:0000259" key="1">
    <source>
        <dbReference type="Pfam" id="PF10531"/>
    </source>
</evidence>
<dbReference type="GO" id="GO:0015159">
    <property type="term" value="F:polysaccharide transmembrane transporter activity"/>
    <property type="evidence" value="ECO:0007669"/>
    <property type="project" value="InterPro"/>
</dbReference>
<feature type="non-terminal residue" evidence="2">
    <location>
        <position position="242"/>
    </location>
</feature>
<dbReference type="Pfam" id="PF10531">
    <property type="entry name" value="SLBB"/>
    <property type="match status" value="2"/>
</dbReference>
<organism evidence="2">
    <name type="scientific">marine metagenome</name>
    <dbReference type="NCBI Taxonomy" id="408172"/>
    <lineage>
        <taxon>unclassified sequences</taxon>
        <taxon>metagenomes</taxon>
        <taxon>ecological metagenomes</taxon>
    </lineage>
</organism>
<proteinExistence type="predicted"/>
<evidence type="ECO:0000313" key="2">
    <source>
        <dbReference type="EMBL" id="SVE26968.1"/>
    </source>
</evidence>
<feature type="domain" description="Soluble ligand binding" evidence="1">
    <location>
        <begin position="10"/>
        <end position="36"/>
    </location>
</feature>
<gene>
    <name evidence="2" type="ORF">METZ01_LOCUS479822</name>
</gene>
<feature type="domain" description="Soluble ligand binding" evidence="1">
    <location>
        <begin position="136"/>
        <end position="178"/>
    </location>
</feature>
<dbReference type="AlphaFoldDB" id="A0A383C5U1"/>
<dbReference type="InterPro" id="IPR049712">
    <property type="entry name" value="Poly_export"/>
</dbReference>
<dbReference type="PANTHER" id="PTHR33619:SF3">
    <property type="entry name" value="POLYSACCHARIDE EXPORT PROTEIN GFCE-RELATED"/>
    <property type="match status" value="1"/>
</dbReference>
<protein>
    <recommendedName>
        <fullName evidence="1">Soluble ligand binding domain-containing protein</fullName>
    </recommendedName>
</protein>